<dbReference type="AlphaFoldDB" id="A0A975TU56"/>
<keyword evidence="2" id="KW-1185">Reference proteome</keyword>
<evidence type="ECO:0000313" key="1">
    <source>
        <dbReference type="EMBL" id="QXL87272.1"/>
    </source>
</evidence>
<evidence type="ECO:0000313" key="2">
    <source>
        <dbReference type="Proteomes" id="UP000693972"/>
    </source>
</evidence>
<organism evidence="1">
    <name type="scientific">Gymnodinialimonas phycosphaerae</name>
    <dbReference type="NCBI Taxonomy" id="2841589"/>
    <lineage>
        <taxon>Bacteria</taxon>
        <taxon>Pseudomonadati</taxon>
        <taxon>Pseudomonadota</taxon>
        <taxon>Alphaproteobacteria</taxon>
        <taxon>Rhodobacterales</taxon>
        <taxon>Paracoccaceae</taxon>
        <taxon>Gymnodinialimonas</taxon>
    </lineage>
</organism>
<accession>A0A975TU56</accession>
<name>A0A975TU56_9RHOB</name>
<gene>
    <name evidence="1" type="ORF">KUL25_17865</name>
</gene>
<dbReference type="EMBL" id="JAIMBW010000001">
    <property type="protein sequence ID" value="MBY4894630.1"/>
    <property type="molecule type" value="Genomic_DNA"/>
</dbReference>
<protein>
    <submittedName>
        <fullName evidence="1">Uncharacterized protein</fullName>
    </submittedName>
</protein>
<sequence length="296" mass="32742">MAVKTGYKKRDVADLRARIKAHRVALRTHLPDAPLGDLRLVCGCSNCIDDDAYQALTTIPVPAFKPRQVSSYFGGAGVMAPDTGAEARVEAFGIFLHVLDALAEAVLAERDVEGSYRRAWDFVEPEYWHLPLYRSGFLEDLTGPQRTQIADFLVDCVELGIAKNLPRMGDALVFLSLVTDRFGAVLEGIAKGPPRRQLAFWIAVAGWAPNFPAGKKNNGVTNFCNSFAYMEESARHALEDALADPEVEILLDRYAFAANDREWLGFLSRLVAWRENTVALNAANRVNPPAWIRAPL</sequence>
<dbReference type="EMBL" id="CP078073">
    <property type="protein sequence ID" value="QXL87272.1"/>
    <property type="molecule type" value="Genomic_DNA"/>
</dbReference>
<dbReference type="RefSeq" id="WP_257894171.1">
    <property type="nucleotide sequence ID" value="NZ_JAIMBW010000001.1"/>
</dbReference>
<dbReference type="Proteomes" id="UP000693972">
    <property type="component" value="Unassembled WGS sequence"/>
</dbReference>
<proteinExistence type="predicted"/>
<reference evidence="1 2" key="1">
    <citation type="submission" date="2021-07" db="EMBL/GenBank/DDBJ databases">
        <title>Karlodiniumbacter phycospheric gen. nov., sp. nov., a phycosphere bacterium isolated from karlodinium veneficum.</title>
        <authorList>
            <person name="Peng Y."/>
            <person name="Jiang L."/>
            <person name="Lee J."/>
        </authorList>
    </citation>
    <scope>NUCLEOTIDE SEQUENCE</scope>
    <source>
        <strain evidence="1 2">N5</strain>
    </source>
</reference>